<evidence type="ECO:0000313" key="2">
    <source>
        <dbReference type="EMBL" id="SCE75055.1"/>
    </source>
</evidence>
<reference evidence="3" key="1">
    <citation type="submission" date="2016-06" db="EMBL/GenBank/DDBJ databases">
        <authorList>
            <person name="Varghese N."/>
            <person name="Submissions Spin"/>
        </authorList>
    </citation>
    <scope>NUCLEOTIDE SEQUENCE [LARGE SCALE GENOMIC DNA]</scope>
    <source>
        <strain evidence="3">DSM 45246</strain>
    </source>
</reference>
<dbReference type="PROSITE" id="PS51257">
    <property type="entry name" value="PROKAR_LIPOPROTEIN"/>
    <property type="match status" value="1"/>
</dbReference>
<dbReference type="EMBL" id="FMCS01000001">
    <property type="protein sequence ID" value="SCE75055.1"/>
    <property type="molecule type" value="Genomic_DNA"/>
</dbReference>
<protein>
    <recommendedName>
        <fullName evidence="4">Sporulation and spore germination</fullName>
    </recommendedName>
</protein>
<proteinExistence type="predicted"/>
<feature type="chain" id="PRO_5039141781" description="Sporulation and spore germination" evidence="1">
    <location>
        <begin position="22"/>
        <end position="196"/>
    </location>
</feature>
<gene>
    <name evidence="2" type="ORF">GA0070214_1011003</name>
</gene>
<dbReference type="RefSeq" id="WP_139141751.1">
    <property type="nucleotide sequence ID" value="NZ_FMCS01000001.1"/>
</dbReference>
<organism evidence="2 3">
    <name type="scientific">Micromonospora chaiyaphumensis</name>
    <dbReference type="NCBI Taxonomy" id="307119"/>
    <lineage>
        <taxon>Bacteria</taxon>
        <taxon>Bacillati</taxon>
        <taxon>Actinomycetota</taxon>
        <taxon>Actinomycetes</taxon>
        <taxon>Micromonosporales</taxon>
        <taxon>Micromonosporaceae</taxon>
        <taxon>Micromonospora</taxon>
    </lineage>
</organism>
<evidence type="ECO:0000256" key="1">
    <source>
        <dbReference type="SAM" id="SignalP"/>
    </source>
</evidence>
<dbReference type="Proteomes" id="UP000199629">
    <property type="component" value="Unassembled WGS sequence"/>
</dbReference>
<keyword evidence="3" id="KW-1185">Reference proteome</keyword>
<sequence length="196" mass="20625">MRRVWVIAMLAGTLAGPVASTAGCAGNPPAAPEPAREEPAADWPAGLREAEIYGQVLSRFLTTPADNSFPERAFTTVYVLDQAHPGAGDPVGEHERGTPLAPNTQHRIVTALADVAPVAFITDPEAVIERRDGCPQVRDGGILITLGTVDGDDNQARVPINGFVACLGATWLTYVVRNEAGFGWRVTGTTGTRAIA</sequence>
<evidence type="ECO:0008006" key="4">
    <source>
        <dbReference type="Google" id="ProtNLM"/>
    </source>
</evidence>
<feature type="signal peptide" evidence="1">
    <location>
        <begin position="1"/>
        <end position="21"/>
    </location>
</feature>
<accession>A0A1C4UTY3</accession>
<evidence type="ECO:0000313" key="3">
    <source>
        <dbReference type="Proteomes" id="UP000199629"/>
    </source>
</evidence>
<keyword evidence="1" id="KW-0732">Signal</keyword>
<dbReference type="AlphaFoldDB" id="A0A1C4UTY3"/>
<name>A0A1C4UTY3_9ACTN</name>